<reference evidence="2 3" key="1">
    <citation type="submission" date="2020-08" db="EMBL/GenBank/DDBJ databases">
        <title>Genomic Encyclopedia of Type Strains, Phase IV (KMG-IV): sequencing the most valuable type-strain genomes for metagenomic binning, comparative biology and taxonomic classification.</title>
        <authorList>
            <person name="Goeker M."/>
        </authorList>
    </citation>
    <scope>NUCLEOTIDE SEQUENCE [LARGE SCALE GENOMIC DNA]</scope>
    <source>
        <strain evidence="2 3">DSM 22198</strain>
    </source>
</reference>
<keyword evidence="3" id="KW-1185">Reference proteome</keyword>
<dbReference type="AlphaFoldDB" id="A0A7X0AWK1"/>
<keyword evidence="1" id="KW-1133">Transmembrane helix</keyword>
<feature type="transmembrane region" description="Helical" evidence="1">
    <location>
        <begin position="62"/>
        <end position="80"/>
    </location>
</feature>
<keyword evidence="1" id="KW-0472">Membrane</keyword>
<comment type="caution">
    <text evidence="2">The sequence shown here is derived from an EMBL/GenBank/DDBJ whole genome shotgun (WGS) entry which is preliminary data.</text>
</comment>
<evidence type="ECO:0000256" key="1">
    <source>
        <dbReference type="SAM" id="Phobius"/>
    </source>
</evidence>
<keyword evidence="1" id="KW-0812">Transmembrane</keyword>
<accession>A0A7X0AWK1</accession>
<evidence type="ECO:0000313" key="2">
    <source>
        <dbReference type="EMBL" id="MBB6251452.1"/>
    </source>
</evidence>
<gene>
    <name evidence="2" type="ORF">FHS74_002003</name>
</gene>
<dbReference type="Proteomes" id="UP000539175">
    <property type="component" value="Unassembled WGS sequence"/>
</dbReference>
<feature type="transmembrane region" description="Helical" evidence="1">
    <location>
        <begin position="35"/>
        <end position="56"/>
    </location>
</feature>
<dbReference type="EMBL" id="JACIIZ010000005">
    <property type="protein sequence ID" value="MBB6251452.1"/>
    <property type="molecule type" value="Genomic_DNA"/>
</dbReference>
<sequence>MGASDIDHNGRKEAVKQYEDTLAAWLRYFKQWFALHYFLGSMLIICSSTAAVGAKIGIDEKTVPFFSWAVVVITSFIGFIKPKERGIRYRRAWSLLRNQIGRFLYDPTYTLNHVINAYDRGEAIIHQSEDPPGSSK</sequence>
<evidence type="ECO:0008006" key="4">
    <source>
        <dbReference type="Google" id="ProtNLM"/>
    </source>
</evidence>
<protein>
    <recommendedName>
        <fullName evidence="4">SMODS and SLOG-associating 2TM effector domain-containing protein</fullName>
    </recommendedName>
</protein>
<dbReference type="RefSeq" id="WP_184799967.1">
    <property type="nucleotide sequence ID" value="NZ_JACIIZ010000005.1"/>
</dbReference>
<name>A0A7X0AWK1_9PROT</name>
<evidence type="ECO:0000313" key="3">
    <source>
        <dbReference type="Proteomes" id="UP000539175"/>
    </source>
</evidence>
<organism evidence="2 3">
    <name type="scientific">Nitrospirillum iridis</name>
    <dbReference type="NCBI Taxonomy" id="765888"/>
    <lineage>
        <taxon>Bacteria</taxon>
        <taxon>Pseudomonadati</taxon>
        <taxon>Pseudomonadota</taxon>
        <taxon>Alphaproteobacteria</taxon>
        <taxon>Rhodospirillales</taxon>
        <taxon>Azospirillaceae</taxon>
        <taxon>Nitrospirillum</taxon>
    </lineage>
</organism>
<proteinExistence type="predicted"/>